<proteinExistence type="predicted"/>
<evidence type="ECO:0000313" key="1">
    <source>
        <dbReference type="EMBL" id="SFM34507.1"/>
    </source>
</evidence>
<organism evidence="1 2">
    <name type="scientific">Gracilibacillus orientalis</name>
    <dbReference type="NCBI Taxonomy" id="334253"/>
    <lineage>
        <taxon>Bacteria</taxon>
        <taxon>Bacillati</taxon>
        <taxon>Bacillota</taxon>
        <taxon>Bacilli</taxon>
        <taxon>Bacillales</taxon>
        <taxon>Bacillaceae</taxon>
        <taxon>Gracilibacillus</taxon>
    </lineage>
</organism>
<dbReference type="InterPro" id="IPR013078">
    <property type="entry name" value="His_Pase_superF_clade-1"/>
</dbReference>
<sequence>MATMIYMVRHAESPFKLGEERVRGLSEEGVIAANRVTELLMEKDIAVIVSSSYKRAVHTVQGLALHKGLTIKEYEELKERPIKGLEYKLPEQELLKAIEHSFENKEYCLEGGESTIQAQKRVIPTIIQLLSVYNGKKIVIGTHGNIMTIIMNYFDERYGYDFWKSTSKPDIYKLTFDNKNSLVEVERLWS</sequence>
<dbReference type="Pfam" id="PF00300">
    <property type="entry name" value="His_Phos_1"/>
    <property type="match status" value="1"/>
</dbReference>
<dbReference type="InterPro" id="IPR029033">
    <property type="entry name" value="His_PPase_superfam"/>
</dbReference>
<dbReference type="OrthoDB" id="2185101at2"/>
<dbReference type="EMBL" id="FOTR01000014">
    <property type="protein sequence ID" value="SFM34507.1"/>
    <property type="molecule type" value="Genomic_DNA"/>
</dbReference>
<gene>
    <name evidence="1" type="ORF">SAMN04487943_11449</name>
</gene>
<accession>A0A1I4Q397</accession>
<reference evidence="2" key="1">
    <citation type="submission" date="2016-10" db="EMBL/GenBank/DDBJ databases">
        <authorList>
            <person name="Varghese N."/>
            <person name="Submissions S."/>
        </authorList>
    </citation>
    <scope>NUCLEOTIDE SEQUENCE [LARGE SCALE GENOMIC DNA]</scope>
    <source>
        <strain evidence="2">CGMCC 1.4250</strain>
    </source>
</reference>
<dbReference type="Gene3D" id="3.40.50.1240">
    <property type="entry name" value="Phosphoglycerate mutase-like"/>
    <property type="match status" value="1"/>
</dbReference>
<keyword evidence="2" id="KW-1185">Reference proteome</keyword>
<dbReference type="SUPFAM" id="SSF53254">
    <property type="entry name" value="Phosphoglycerate mutase-like"/>
    <property type="match status" value="1"/>
</dbReference>
<dbReference type="CDD" id="cd07040">
    <property type="entry name" value="HP"/>
    <property type="match status" value="1"/>
</dbReference>
<dbReference type="AlphaFoldDB" id="A0A1I4Q397"/>
<dbReference type="Proteomes" id="UP000198565">
    <property type="component" value="Unassembled WGS sequence"/>
</dbReference>
<dbReference type="STRING" id="334253.SAMN04487943_11449"/>
<protein>
    <submittedName>
        <fullName evidence="1">2,3-bisphosphoglycerate-dependent phosphoglycerate mutase</fullName>
    </submittedName>
</protein>
<evidence type="ECO:0000313" key="2">
    <source>
        <dbReference type="Proteomes" id="UP000198565"/>
    </source>
</evidence>
<name>A0A1I4Q397_9BACI</name>